<dbReference type="AlphaFoldDB" id="A0AAD8KH18"/>
<keyword evidence="9" id="KW-1185">Reference proteome</keyword>
<dbReference type="EMBL" id="JAUHHV010000005">
    <property type="protein sequence ID" value="KAK1422864.1"/>
    <property type="molecule type" value="Genomic_DNA"/>
</dbReference>
<dbReference type="GO" id="GO:0009506">
    <property type="term" value="C:plasmodesma"/>
    <property type="evidence" value="ECO:0007669"/>
    <property type="project" value="TreeGrafter"/>
</dbReference>
<protein>
    <recommendedName>
        <fullName evidence="7">Late embryogenesis abundant protein LEA-2 subgroup domain-containing protein</fullName>
    </recommendedName>
</protein>
<evidence type="ECO:0000256" key="6">
    <source>
        <dbReference type="SAM" id="Phobius"/>
    </source>
</evidence>
<comment type="caution">
    <text evidence="8">The sequence shown here is derived from an EMBL/GenBank/DDBJ whole genome shotgun (WGS) entry which is preliminary data.</text>
</comment>
<evidence type="ECO:0000256" key="5">
    <source>
        <dbReference type="SAM" id="MobiDB-lite"/>
    </source>
</evidence>
<gene>
    <name evidence="8" type="ORF">QVD17_18153</name>
</gene>
<dbReference type="PANTHER" id="PTHR31415">
    <property type="entry name" value="OS05G0367900 PROTEIN"/>
    <property type="match status" value="1"/>
</dbReference>
<dbReference type="InterPro" id="IPR044839">
    <property type="entry name" value="NDR1-like"/>
</dbReference>
<keyword evidence="4 6" id="KW-0472">Membrane</keyword>
<dbReference type="GO" id="GO:0098542">
    <property type="term" value="P:defense response to other organism"/>
    <property type="evidence" value="ECO:0007669"/>
    <property type="project" value="InterPro"/>
</dbReference>
<sequence length="207" mass="23135">MVHEEKTIITTTTNDHNHHHKKPSPYTSNNIHRAIATTIVIILILIAITSLILWLLYNPHKPKFTVVAATAYGNTSPPVTTAMQVTIITRNPNTRVSIHYDRLVTFLSYQNRPVTPPLMLPPLHHARDSTVAVTPTWPVTVDELVGDDVGMVSLKVVLNGSLRYKYGSMWKSRRKNVYVECDVLVGLKKGVLGQVPLVKSSLCRVDI</sequence>
<reference evidence="8" key="1">
    <citation type="journal article" date="2023" name="bioRxiv">
        <title>Improved chromosome-level genome assembly for marigold (Tagetes erecta).</title>
        <authorList>
            <person name="Jiang F."/>
            <person name="Yuan L."/>
            <person name="Wang S."/>
            <person name="Wang H."/>
            <person name="Xu D."/>
            <person name="Wang A."/>
            <person name="Fan W."/>
        </authorList>
    </citation>
    <scope>NUCLEOTIDE SEQUENCE</scope>
    <source>
        <strain evidence="8">WSJ</strain>
        <tissue evidence="8">Leaf</tissue>
    </source>
</reference>
<comment type="subcellular location">
    <subcellularLocation>
        <location evidence="1">Membrane</location>
        <topology evidence="1">Single-pass membrane protein</topology>
    </subcellularLocation>
</comment>
<feature type="transmembrane region" description="Helical" evidence="6">
    <location>
        <begin position="34"/>
        <end position="57"/>
    </location>
</feature>
<feature type="domain" description="Late embryogenesis abundant protein LEA-2 subgroup" evidence="7">
    <location>
        <begin position="90"/>
        <end position="179"/>
    </location>
</feature>
<dbReference type="InterPro" id="IPR004864">
    <property type="entry name" value="LEA_2"/>
</dbReference>
<evidence type="ECO:0000313" key="8">
    <source>
        <dbReference type="EMBL" id="KAK1422864.1"/>
    </source>
</evidence>
<organism evidence="8 9">
    <name type="scientific">Tagetes erecta</name>
    <name type="common">African marigold</name>
    <dbReference type="NCBI Taxonomy" id="13708"/>
    <lineage>
        <taxon>Eukaryota</taxon>
        <taxon>Viridiplantae</taxon>
        <taxon>Streptophyta</taxon>
        <taxon>Embryophyta</taxon>
        <taxon>Tracheophyta</taxon>
        <taxon>Spermatophyta</taxon>
        <taxon>Magnoliopsida</taxon>
        <taxon>eudicotyledons</taxon>
        <taxon>Gunneridae</taxon>
        <taxon>Pentapetalae</taxon>
        <taxon>asterids</taxon>
        <taxon>campanulids</taxon>
        <taxon>Asterales</taxon>
        <taxon>Asteraceae</taxon>
        <taxon>Asteroideae</taxon>
        <taxon>Heliantheae alliance</taxon>
        <taxon>Tageteae</taxon>
        <taxon>Tagetes</taxon>
    </lineage>
</organism>
<name>A0AAD8KH18_TARER</name>
<evidence type="ECO:0000313" key="9">
    <source>
        <dbReference type="Proteomes" id="UP001229421"/>
    </source>
</evidence>
<accession>A0AAD8KH18</accession>
<dbReference type="PANTHER" id="PTHR31415:SF9">
    <property type="entry name" value="OS05G0367900 PROTEIN"/>
    <property type="match status" value="1"/>
</dbReference>
<dbReference type="GO" id="GO:0005886">
    <property type="term" value="C:plasma membrane"/>
    <property type="evidence" value="ECO:0007669"/>
    <property type="project" value="TreeGrafter"/>
</dbReference>
<evidence type="ECO:0000256" key="4">
    <source>
        <dbReference type="ARBA" id="ARBA00023136"/>
    </source>
</evidence>
<evidence type="ECO:0000259" key="7">
    <source>
        <dbReference type="Pfam" id="PF03168"/>
    </source>
</evidence>
<evidence type="ECO:0000256" key="3">
    <source>
        <dbReference type="ARBA" id="ARBA00022989"/>
    </source>
</evidence>
<proteinExistence type="predicted"/>
<keyword evidence="2 6" id="KW-0812">Transmembrane</keyword>
<evidence type="ECO:0000256" key="2">
    <source>
        <dbReference type="ARBA" id="ARBA00022692"/>
    </source>
</evidence>
<feature type="region of interest" description="Disordered" evidence="5">
    <location>
        <begin position="1"/>
        <end position="25"/>
    </location>
</feature>
<dbReference type="Proteomes" id="UP001229421">
    <property type="component" value="Unassembled WGS sequence"/>
</dbReference>
<evidence type="ECO:0000256" key="1">
    <source>
        <dbReference type="ARBA" id="ARBA00004167"/>
    </source>
</evidence>
<dbReference type="Pfam" id="PF03168">
    <property type="entry name" value="LEA_2"/>
    <property type="match status" value="1"/>
</dbReference>
<keyword evidence="3 6" id="KW-1133">Transmembrane helix</keyword>